<feature type="binding site" evidence="4">
    <location>
        <position position="61"/>
    </location>
    <ligand>
        <name>molybdate</name>
        <dbReference type="ChEBI" id="CHEBI:36264"/>
    </ligand>
</feature>
<evidence type="ECO:0000313" key="6">
    <source>
        <dbReference type="EMBL" id="RJP71206.1"/>
    </source>
</evidence>
<name>A0A419F0N0_9BACT</name>
<keyword evidence="4" id="KW-0500">Molybdenum</keyword>
<dbReference type="PANTHER" id="PTHR30632">
    <property type="entry name" value="MOLYBDATE-BINDING PERIPLASMIC PROTEIN"/>
    <property type="match status" value="1"/>
</dbReference>
<dbReference type="InterPro" id="IPR050682">
    <property type="entry name" value="ModA/WtpA"/>
</dbReference>
<feature type="binding site" evidence="4">
    <location>
        <position position="142"/>
    </location>
    <ligand>
        <name>molybdate</name>
        <dbReference type="ChEBI" id="CHEBI:36264"/>
    </ligand>
</feature>
<sequence length="276" mass="30670">MKIKPVMAICTVVLILSQRFTAEAEELALFAGAASKPATQEIVELFESKTGHSVRIYFGNSGNALFQMKIARRGDIYFPGSPDFMEQANREGLIIPETIRIIAYLVPAITVQRGNPKQILSLRDLARSDVRVAIGNPYTVIAGRYAVEILERAKLAAEVRPRIVGYTETVEKAVSLVAMKGVDAIVGWQMHESWNPENILTVLLPPEQISRISYMPMAVSSLSENVELAVQFVEYACSGEGKRIFEKWGYVTREEDARRYAPDAVLGGDYTLPEGW</sequence>
<dbReference type="NCBIfam" id="TIGR01256">
    <property type="entry name" value="modA"/>
    <property type="match status" value="1"/>
</dbReference>
<proteinExistence type="inferred from homology"/>
<accession>A0A419F0N0</accession>
<evidence type="ECO:0000256" key="2">
    <source>
        <dbReference type="ARBA" id="ARBA00022723"/>
    </source>
</evidence>
<dbReference type="GO" id="GO:0015689">
    <property type="term" value="P:molybdate ion transport"/>
    <property type="evidence" value="ECO:0007669"/>
    <property type="project" value="InterPro"/>
</dbReference>
<comment type="similarity">
    <text evidence="1">Belongs to the bacterial solute-binding protein ModA family.</text>
</comment>
<comment type="caution">
    <text evidence="6">The sequence shown here is derived from an EMBL/GenBank/DDBJ whole genome shotgun (WGS) entry which is preliminary data.</text>
</comment>
<evidence type="ECO:0000256" key="3">
    <source>
        <dbReference type="ARBA" id="ARBA00022729"/>
    </source>
</evidence>
<keyword evidence="3 5" id="KW-0732">Signal</keyword>
<dbReference type="Proteomes" id="UP000285961">
    <property type="component" value="Unassembled WGS sequence"/>
</dbReference>
<dbReference type="Pfam" id="PF13531">
    <property type="entry name" value="SBP_bac_11"/>
    <property type="match status" value="1"/>
</dbReference>
<evidence type="ECO:0000256" key="5">
    <source>
        <dbReference type="SAM" id="SignalP"/>
    </source>
</evidence>
<dbReference type="PANTHER" id="PTHR30632:SF0">
    <property type="entry name" value="SULFATE-BINDING PROTEIN"/>
    <property type="match status" value="1"/>
</dbReference>
<feature type="binding site" evidence="4">
    <location>
        <position position="170"/>
    </location>
    <ligand>
        <name>molybdate</name>
        <dbReference type="ChEBI" id="CHEBI:36264"/>
    </ligand>
</feature>
<protein>
    <submittedName>
        <fullName evidence="6">Molybdate ABC transporter substrate-binding protein</fullName>
    </submittedName>
</protein>
<dbReference type="GO" id="GO:0046872">
    <property type="term" value="F:metal ion binding"/>
    <property type="evidence" value="ECO:0007669"/>
    <property type="project" value="UniProtKB-KW"/>
</dbReference>
<gene>
    <name evidence="6" type="primary">modA</name>
    <name evidence="6" type="ORF">C4532_07785</name>
</gene>
<dbReference type="PIRSF" id="PIRSF004846">
    <property type="entry name" value="ModA"/>
    <property type="match status" value="1"/>
</dbReference>
<feature type="chain" id="PRO_5019499018" evidence="5">
    <location>
        <begin position="25"/>
        <end position="276"/>
    </location>
</feature>
<keyword evidence="2 4" id="KW-0479">Metal-binding</keyword>
<feature type="signal peptide" evidence="5">
    <location>
        <begin position="1"/>
        <end position="24"/>
    </location>
</feature>
<reference evidence="6 7" key="1">
    <citation type="journal article" date="2017" name="ISME J.">
        <title>Energy and carbon metabolisms in a deep terrestrial subsurface fluid microbial community.</title>
        <authorList>
            <person name="Momper L."/>
            <person name="Jungbluth S.P."/>
            <person name="Lee M.D."/>
            <person name="Amend J.P."/>
        </authorList>
    </citation>
    <scope>NUCLEOTIDE SEQUENCE [LARGE SCALE GENOMIC DNA]</scope>
    <source>
        <strain evidence="6">SURF_17</strain>
    </source>
</reference>
<evidence type="ECO:0000256" key="1">
    <source>
        <dbReference type="ARBA" id="ARBA00009175"/>
    </source>
</evidence>
<dbReference type="InterPro" id="IPR005950">
    <property type="entry name" value="ModA"/>
</dbReference>
<dbReference type="Gene3D" id="3.40.190.10">
    <property type="entry name" value="Periplasmic binding protein-like II"/>
    <property type="match status" value="2"/>
</dbReference>
<evidence type="ECO:0000313" key="7">
    <source>
        <dbReference type="Proteomes" id="UP000285961"/>
    </source>
</evidence>
<dbReference type="AlphaFoldDB" id="A0A419F0N0"/>
<dbReference type="GO" id="GO:0030973">
    <property type="term" value="F:molybdate ion binding"/>
    <property type="evidence" value="ECO:0007669"/>
    <property type="project" value="TreeGrafter"/>
</dbReference>
<evidence type="ECO:0000256" key="4">
    <source>
        <dbReference type="PIRSR" id="PIRSR004846-1"/>
    </source>
</evidence>
<organism evidence="6 7">
    <name type="scientific">Candidatus Abyssobacteria bacterium SURF_17</name>
    <dbReference type="NCBI Taxonomy" id="2093361"/>
    <lineage>
        <taxon>Bacteria</taxon>
        <taxon>Pseudomonadati</taxon>
        <taxon>Candidatus Hydrogenedentota</taxon>
        <taxon>Candidatus Abyssobacteria</taxon>
    </lineage>
</organism>
<dbReference type="CDD" id="cd13517">
    <property type="entry name" value="PBP2_ModA3_like"/>
    <property type="match status" value="1"/>
</dbReference>
<dbReference type="SUPFAM" id="SSF53850">
    <property type="entry name" value="Periplasmic binding protein-like II"/>
    <property type="match status" value="1"/>
</dbReference>
<dbReference type="EMBL" id="QZKI01000061">
    <property type="protein sequence ID" value="RJP71206.1"/>
    <property type="molecule type" value="Genomic_DNA"/>
</dbReference>